<name>A0A0F9HHL9_9ZZZZ</name>
<dbReference type="EMBL" id="LAZR01015103">
    <property type="protein sequence ID" value="KKM14632.1"/>
    <property type="molecule type" value="Genomic_DNA"/>
</dbReference>
<accession>A0A0F9HHL9</accession>
<gene>
    <name evidence="1" type="ORF">LCGC14_1704190</name>
</gene>
<reference evidence="1" key="1">
    <citation type="journal article" date="2015" name="Nature">
        <title>Complex archaea that bridge the gap between prokaryotes and eukaryotes.</title>
        <authorList>
            <person name="Spang A."/>
            <person name="Saw J.H."/>
            <person name="Jorgensen S.L."/>
            <person name="Zaremba-Niedzwiedzka K."/>
            <person name="Martijn J."/>
            <person name="Lind A.E."/>
            <person name="van Eijk R."/>
            <person name="Schleper C."/>
            <person name="Guy L."/>
            <person name="Ettema T.J."/>
        </authorList>
    </citation>
    <scope>NUCLEOTIDE SEQUENCE</scope>
</reference>
<comment type="caution">
    <text evidence="1">The sequence shown here is derived from an EMBL/GenBank/DDBJ whole genome shotgun (WGS) entry which is preliminary data.</text>
</comment>
<proteinExistence type="predicted"/>
<organism evidence="1">
    <name type="scientific">marine sediment metagenome</name>
    <dbReference type="NCBI Taxonomy" id="412755"/>
    <lineage>
        <taxon>unclassified sequences</taxon>
        <taxon>metagenomes</taxon>
        <taxon>ecological metagenomes</taxon>
    </lineage>
</organism>
<protein>
    <submittedName>
        <fullName evidence="1">Uncharacterized protein</fullName>
    </submittedName>
</protein>
<sequence length="84" mass="9760">MRLRHVMNQTGYCTTCKQPNCPTPSIRNREDGNCSHWTGGKEHNELNEHEECEQCGSIMTTHHGNYPLRCRFCEYQLETSNDLS</sequence>
<dbReference type="AlphaFoldDB" id="A0A0F9HHL9"/>
<evidence type="ECO:0000313" key="1">
    <source>
        <dbReference type="EMBL" id="KKM14632.1"/>
    </source>
</evidence>